<evidence type="ECO:0000313" key="14">
    <source>
        <dbReference type="EMBL" id="KAK2180246.1"/>
    </source>
</evidence>
<dbReference type="Gene3D" id="1.10.533.10">
    <property type="entry name" value="Death Domain, Fas"/>
    <property type="match status" value="1"/>
</dbReference>
<keyword evidence="15" id="KW-1185">Reference proteome</keyword>
<dbReference type="SUPFAM" id="SSF47986">
    <property type="entry name" value="DEATH domain"/>
    <property type="match status" value="1"/>
</dbReference>
<feature type="compositionally biased region" description="Polar residues" evidence="11">
    <location>
        <begin position="640"/>
        <end position="663"/>
    </location>
</feature>
<dbReference type="InterPro" id="IPR001245">
    <property type="entry name" value="Ser-Thr/Tyr_kinase_cat_dom"/>
</dbReference>
<comment type="catalytic activity">
    <reaction evidence="8">
        <text>L-threonyl-[protein] + ATP = O-phospho-L-threonyl-[protein] + ADP + H(+)</text>
        <dbReference type="Rhea" id="RHEA:46608"/>
        <dbReference type="Rhea" id="RHEA-COMP:11060"/>
        <dbReference type="Rhea" id="RHEA-COMP:11605"/>
        <dbReference type="ChEBI" id="CHEBI:15378"/>
        <dbReference type="ChEBI" id="CHEBI:30013"/>
        <dbReference type="ChEBI" id="CHEBI:30616"/>
        <dbReference type="ChEBI" id="CHEBI:61977"/>
        <dbReference type="ChEBI" id="CHEBI:456216"/>
        <dbReference type="EC" id="2.7.11.1"/>
    </reaction>
</comment>
<dbReference type="InterPro" id="IPR011009">
    <property type="entry name" value="Kinase-like_dom_sf"/>
</dbReference>
<evidence type="ECO:0000256" key="8">
    <source>
        <dbReference type="ARBA" id="ARBA00047899"/>
    </source>
</evidence>
<evidence type="ECO:0000256" key="3">
    <source>
        <dbReference type="ARBA" id="ARBA00022527"/>
    </source>
</evidence>
<keyword evidence="5 10" id="KW-0547">Nucleotide-binding</keyword>
<feature type="region of interest" description="Disordered" evidence="11">
    <location>
        <begin position="639"/>
        <end position="687"/>
    </location>
</feature>
<keyword evidence="3" id="KW-0723">Serine/threonine-protein kinase</keyword>
<dbReference type="AlphaFoldDB" id="A0AAD9KZH4"/>
<feature type="binding site" evidence="10">
    <location>
        <position position="279"/>
    </location>
    <ligand>
        <name>ATP</name>
        <dbReference type="ChEBI" id="CHEBI:30616"/>
    </ligand>
</feature>
<comment type="catalytic activity">
    <reaction evidence="9">
        <text>L-seryl-[protein] + ATP = O-phospho-L-seryl-[protein] + ADP + H(+)</text>
        <dbReference type="Rhea" id="RHEA:17989"/>
        <dbReference type="Rhea" id="RHEA-COMP:9863"/>
        <dbReference type="Rhea" id="RHEA-COMP:11604"/>
        <dbReference type="ChEBI" id="CHEBI:15378"/>
        <dbReference type="ChEBI" id="CHEBI:29999"/>
        <dbReference type="ChEBI" id="CHEBI:30616"/>
        <dbReference type="ChEBI" id="CHEBI:83421"/>
        <dbReference type="ChEBI" id="CHEBI:456216"/>
        <dbReference type="EC" id="2.7.11.1"/>
    </reaction>
</comment>
<feature type="domain" description="Death" evidence="13">
    <location>
        <begin position="29"/>
        <end position="99"/>
    </location>
</feature>
<dbReference type="InterPro" id="IPR017441">
    <property type="entry name" value="Protein_kinase_ATP_BS"/>
</dbReference>
<protein>
    <recommendedName>
        <fullName evidence="2">non-specific serine/threonine protein kinase</fullName>
        <ecNumber evidence="2">2.7.11.1</ecNumber>
    </recommendedName>
</protein>
<dbReference type="Proteomes" id="UP001209878">
    <property type="component" value="Unassembled WGS sequence"/>
</dbReference>
<feature type="region of interest" description="Disordered" evidence="11">
    <location>
        <begin position="756"/>
        <end position="794"/>
    </location>
</feature>
<dbReference type="GO" id="GO:0004674">
    <property type="term" value="F:protein serine/threonine kinase activity"/>
    <property type="evidence" value="ECO:0007669"/>
    <property type="project" value="UniProtKB-KW"/>
</dbReference>
<evidence type="ECO:0000256" key="5">
    <source>
        <dbReference type="ARBA" id="ARBA00022741"/>
    </source>
</evidence>
<keyword evidence="7 10" id="KW-0067">ATP-binding</keyword>
<evidence type="ECO:0000256" key="6">
    <source>
        <dbReference type="ARBA" id="ARBA00022777"/>
    </source>
</evidence>
<dbReference type="SMART" id="SM00005">
    <property type="entry name" value="DEATH"/>
    <property type="match status" value="1"/>
</dbReference>
<evidence type="ECO:0000313" key="15">
    <source>
        <dbReference type="Proteomes" id="UP001209878"/>
    </source>
</evidence>
<dbReference type="Gene3D" id="3.30.200.20">
    <property type="entry name" value="Phosphorylase Kinase, domain 1"/>
    <property type="match status" value="1"/>
</dbReference>
<evidence type="ECO:0000256" key="7">
    <source>
        <dbReference type="ARBA" id="ARBA00022840"/>
    </source>
</evidence>
<proteinExistence type="inferred from homology"/>
<dbReference type="EMBL" id="JAODUO010000452">
    <property type="protein sequence ID" value="KAK2180246.1"/>
    <property type="molecule type" value="Genomic_DNA"/>
</dbReference>
<dbReference type="GO" id="GO:0005524">
    <property type="term" value="F:ATP binding"/>
    <property type="evidence" value="ECO:0007669"/>
    <property type="project" value="UniProtKB-UniRule"/>
</dbReference>
<name>A0AAD9KZH4_RIDPI</name>
<dbReference type="InterPro" id="IPR000719">
    <property type="entry name" value="Prot_kinase_dom"/>
</dbReference>
<dbReference type="PROSITE" id="PS00107">
    <property type="entry name" value="PROTEIN_KINASE_ATP"/>
    <property type="match status" value="1"/>
</dbReference>
<dbReference type="EC" id="2.7.11.1" evidence="2"/>
<dbReference type="GO" id="GO:0007165">
    <property type="term" value="P:signal transduction"/>
    <property type="evidence" value="ECO:0007669"/>
    <property type="project" value="InterPro"/>
</dbReference>
<feature type="domain" description="Protein kinase" evidence="12">
    <location>
        <begin position="252"/>
        <end position="538"/>
    </location>
</feature>
<keyword evidence="4" id="KW-0808">Transferase</keyword>
<keyword evidence="6" id="KW-0418">Kinase</keyword>
<dbReference type="InterPro" id="IPR051824">
    <property type="entry name" value="LRR_Rcpt-Like_S/T_Kinase"/>
</dbReference>
<reference evidence="14" key="1">
    <citation type="journal article" date="2023" name="Mol. Biol. Evol.">
        <title>Third-Generation Sequencing Reveals the Adaptive Role of the Epigenome in Three Deep-Sea Polychaetes.</title>
        <authorList>
            <person name="Perez M."/>
            <person name="Aroh O."/>
            <person name="Sun Y."/>
            <person name="Lan Y."/>
            <person name="Juniper S.K."/>
            <person name="Young C.R."/>
            <person name="Angers B."/>
            <person name="Qian P.Y."/>
        </authorList>
    </citation>
    <scope>NUCLEOTIDE SEQUENCE</scope>
    <source>
        <strain evidence="14">R07B-5</strain>
    </source>
</reference>
<dbReference type="PANTHER" id="PTHR48006">
    <property type="entry name" value="LEUCINE-RICH REPEAT-CONTAINING PROTEIN DDB_G0281931-RELATED"/>
    <property type="match status" value="1"/>
</dbReference>
<gene>
    <name evidence="14" type="ORF">NP493_452g03025</name>
</gene>
<evidence type="ECO:0000259" key="13">
    <source>
        <dbReference type="PROSITE" id="PS50017"/>
    </source>
</evidence>
<dbReference type="SMART" id="SM00220">
    <property type="entry name" value="S_TKc"/>
    <property type="match status" value="1"/>
</dbReference>
<dbReference type="SUPFAM" id="SSF56112">
    <property type="entry name" value="Protein kinase-like (PK-like)"/>
    <property type="match status" value="1"/>
</dbReference>
<dbReference type="PROSITE" id="PS50011">
    <property type="entry name" value="PROTEIN_KINASE_DOM"/>
    <property type="match status" value="1"/>
</dbReference>
<feature type="compositionally biased region" description="Polar residues" evidence="11">
    <location>
        <begin position="764"/>
        <end position="794"/>
    </location>
</feature>
<evidence type="ECO:0000256" key="11">
    <source>
        <dbReference type="SAM" id="MobiDB-lite"/>
    </source>
</evidence>
<dbReference type="InterPro" id="IPR011029">
    <property type="entry name" value="DEATH-like_dom_sf"/>
</dbReference>
<evidence type="ECO:0000256" key="10">
    <source>
        <dbReference type="PROSITE-ProRule" id="PRU10141"/>
    </source>
</evidence>
<sequence>MATNGRTPVYYVYDIPYTIRHRLCMVLDAGGEWRTLAGELQYSSDYVRWLALALQRPGGSPTDDLLRDWGQSNATVTSLFRHLHSMHHYRALSILRDLVPEEMYRDIDLGSGVGEERDLRQPRHNNEINHQREQKHTCELPAPEFPHFPIQDQQNIPNNTAQTLPQTAKAGEHGDEGYSVISYSDNQAYSSSLESQAIAEQEKCLKDAANKQPVESADISYNSDLKALSQSAALMNTQHFSYNNIKQATYGFHDSNLLGKGGFGTVYKGIMRNTTFAIKLLKNKPGTNVTVQQQQHMVEIKALLRYRHDNIIQLCGYSMDGAQLCLVYQFMENGSLENRLMCKDNTKPLGWALRHHILTGSARGIQYLHSLDDKPLIHGDIKSANILLDHHFDPKVADFGLAKEATSQNQSGRYTHVSRQKGEKMFGSPAYLPDEFYTTYQFSIKTDTYSFGVVIYETCTGELAMEEKREGGKKLKDYVDKLRSDNQDEFQQRLRDKKAADWPPQSWDKLMGLGQECTNTRKKERPTMQAVLSRLEEIEAGAKTALANAPAMTEDFTHYSYASEGQGQNNLAANVENSKPSLSDLETITNVEPNHSDPDMLSYDRRKLELDSSSDVSGNVADSEDCSVVDKLQKLGLDPETSTCTVTPSDRGLDQSSNQTPDQNPREPSRVPQELDEGSTGSTETAVVGDTGCCLTMGEESMQLQGLMKDLSRYGVGVSSSVEDAEWASDSAEICRKSLKKRPQFVQAIFAMAGDQCNGADPDSQLTQSEGKQQQQTESTDLYSPPSVQKQNVA</sequence>
<dbReference type="PROSITE" id="PS00108">
    <property type="entry name" value="PROTEIN_KINASE_ST"/>
    <property type="match status" value="1"/>
</dbReference>
<evidence type="ECO:0000256" key="2">
    <source>
        <dbReference type="ARBA" id="ARBA00012513"/>
    </source>
</evidence>
<dbReference type="InterPro" id="IPR000488">
    <property type="entry name" value="Death_dom"/>
</dbReference>
<dbReference type="PROSITE" id="PS50017">
    <property type="entry name" value="DEATH_DOMAIN"/>
    <property type="match status" value="1"/>
</dbReference>
<evidence type="ECO:0000259" key="12">
    <source>
        <dbReference type="PROSITE" id="PS50011"/>
    </source>
</evidence>
<dbReference type="FunFam" id="1.10.510.10:FF:000754">
    <property type="entry name" value="Interleukin-1 receptor-associated kinase"/>
    <property type="match status" value="1"/>
</dbReference>
<dbReference type="InterPro" id="IPR008271">
    <property type="entry name" value="Ser/Thr_kinase_AS"/>
</dbReference>
<dbReference type="GO" id="GO:0045087">
    <property type="term" value="P:innate immune response"/>
    <property type="evidence" value="ECO:0007669"/>
    <property type="project" value="UniProtKB-ARBA"/>
</dbReference>
<dbReference type="PANTHER" id="PTHR48006:SF102">
    <property type="entry name" value="LEUCINE-RICH REPEAT-CONTAINING PROTEIN DDB_G0281931-RELATED"/>
    <property type="match status" value="1"/>
</dbReference>
<accession>A0AAD9KZH4</accession>
<evidence type="ECO:0000256" key="4">
    <source>
        <dbReference type="ARBA" id="ARBA00022679"/>
    </source>
</evidence>
<dbReference type="Pfam" id="PF00531">
    <property type="entry name" value="Death"/>
    <property type="match status" value="1"/>
</dbReference>
<evidence type="ECO:0000256" key="1">
    <source>
        <dbReference type="ARBA" id="ARBA00008718"/>
    </source>
</evidence>
<dbReference type="Gene3D" id="1.10.510.10">
    <property type="entry name" value="Transferase(Phosphotransferase) domain 1"/>
    <property type="match status" value="1"/>
</dbReference>
<evidence type="ECO:0000256" key="9">
    <source>
        <dbReference type="ARBA" id="ARBA00048679"/>
    </source>
</evidence>
<comment type="caution">
    <text evidence="14">The sequence shown here is derived from an EMBL/GenBank/DDBJ whole genome shotgun (WGS) entry which is preliminary data.</text>
</comment>
<comment type="similarity">
    <text evidence="1">Belongs to the protein kinase superfamily. TKL Ser/Thr protein kinase family. Pelle subfamily.</text>
</comment>
<organism evidence="14 15">
    <name type="scientific">Ridgeia piscesae</name>
    <name type="common">Tubeworm</name>
    <dbReference type="NCBI Taxonomy" id="27915"/>
    <lineage>
        <taxon>Eukaryota</taxon>
        <taxon>Metazoa</taxon>
        <taxon>Spiralia</taxon>
        <taxon>Lophotrochozoa</taxon>
        <taxon>Annelida</taxon>
        <taxon>Polychaeta</taxon>
        <taxon>Sedentaria</taxon>
        <taxon>Canalipalpata</taxon>
        <taxon>Sabellida</taxon>
        <taxon>Siboglinidae</taxon>
        <taxon>Ridgeia</taxon>
    </lineage>
</organism>
<dbReference type="Pfam" id="PF07714">
    <property type="entry name" value="PK_Tyr_Ser-Thr"/>
    <property type="match status" value="1"/>
</dbReference>